<dbReference type="FunFam" id="3.30.2010.10:FF:000002">
    <property type="entry name" value="CAAX prenyl protease"/>
    <property type="match status" value="1"/>
</dbReference>
<evidence type="ECO:0000256" key="8">
    <source>
        <dbReference type="ARBA" id="ARBA00022989"/>
    </source>
</evidence>
<evidence type="ECO:0000256" key="10">
    <source>
        <dbReference type="ARBA" id="ARBA00023136"/>
    </source>
</evidence>
<dbReference type="GO" id="GO:0004222">
    <property type="term" value="F:metalloendopeptidase activity"/>
    <property type="evidence" value="ECO:0007669"/>
    <property type="project" value="InterPro"/>
</dbReference>
<feature type="binding site" evidence="12">
    <location>
        <position position="276"/>
    </location>
    <ligand>
        <name>Zn(2+)</name>
        <dbReference type="ChEBI" id="CHEBI:29105"/>
        <note>catalytic</note>
    </ligand>
</feature>
<accession>M1PJF6</accession>
<dbReference type="GO" id="GO:0046872">
    <property type="term" value="F:metal ion binding"/>
    <property type="evidence" value="ECO:0007669"/>
    <property type="project" value="UniProtKB-KW"/>
</dbReference>
<evidence type="ECO:0000256" key="6">
    <source>
        <dbReference type="ARBA" id="ARBA00022824"/>
    </source>
</evidence>
<feature type="active site" description="Proton donor" evidence="11">
    <location>
        <position position="358"/>
    </location>
</feature>
<dbReference type="InterPro" id="IPR032456">
    <property type="entry name" value="Peptidase_M48_N"/>
</dbReference>
<dbReference type="Gene3D" id="3.30.2010.10">
    <property type="entry name" value="Metalloproteases ('zincins'), catalytic domain"/>
    <property type="match status" value="1"/>
</dbReference>
<evidence type="ECO:0000256" key="5">
    <source>
        <dbReference type="ARBA" id="ARBA00022801"/>
    </source>
</evidence>
<evidence type="ECO:0000256" key="3">
    <source>
        <dbReference type="ARBA" id="ARBA00022692"/>
    </source>
</evidence>
<sequence>METNSWLLFILVILVGNYLLELFLSYLNIKALLNEVPKEFQDVFDREEYRKSQEYTRATSQFGLIESTVSTLFVLGFLLVGGFNSVDLFVRSFQLGSIVSGVVYIALLLLLSSLLSLPFSFYSTFVIEEQFGFNKTTIKTYCADILKALFLSVLLGVPVLYLILWFFETAGDLAWVYCWIGLTLISIVLQFLAPVLIMPLFNKFIPLEDGTLKEKVLAFAKSAAFNIQGIYTMDGSKRSTKLNAFFTGFGKFRKIVFYDTLLEKLDEDEVVAVLAHEMGHYKHRHIFKMMVISVCHTGLLFFLLSLFIGNEKLFAAFQMEHVSIYGALIIFSFIFSPLNLLLGILVNVLSRKHEYQADRYAADSPSRGAALVSGLKKLSVANLSNLTPHPAMVFFHYSHPPVLARIWKLRGKTENGDV</sequence>
<dbReference type="Proteomes" id="UP000011721">
    <property type="component" value="Chromosome"/>
</dbReference>
<keyword evidence="18" id="KW-1185">Reference proteome</keyword>
<dbReference type="HOGENOM" id="CLU_025947_1_0_7"/>
<keyword evidence="8 14" id="KW-1133">Transmembrane helix</keyword>
<dbReference type="OrthoDB" id="9781930at2"/>
<proteinExistence type="inferred from homology"/>
<feature type="transmembrane region" description="Helical" evidence="14">
    <location>
        <begin position="6"/>
        <end position="29"/>
    </location>
</feature>
<dbReference type="PANTHER" id="PTHR10120">
    <property type="entry name" value="CAAX PRENYL PROTEASE 1"/>
    <property type="match status" value="1"/>
</dbReference>
<keyword evidence="6" id="KW-0256">Endoplasmic reticulum</keyword>
<evidence type="ECO:0000256" key="9">
    <source>
        <dbReference type="ARBA" id="ARBA00023049"/>
    </source>
</evidence>
<feature type="transmembrane region" description="Helical" evidence="14">
    <location>
        <begin position="148"/>
        <end position="167"/>
    </location>
</feature>
<evidence type="ECO:0000256" key="11">
    <source>
        <dbReference type="PIRSR" id="PIRSR627057-1"/>
    </source>
</evidence>
<feature type="transmembrane region" description="Helical" evidence="14">
    <location>
        <begin position="103"/>
        <end position="127"/>
    </location>
</feature>
<comment type="similarity">
    <text evidence="13">Belongs to the peptidase M48 family.</text>
</comment>
<evidence type="ECO:0000256" key="7">
    <source>
        <dbReference type="ARBA" id="ARBA00022833"/>
    </source>
</evidence>
<dbReference type="eggNOG" id="COG0501">
    <property type="taxonomic scope" value="Bacteria"/>
</dbReference>
<evidence type="ECO:0000313" key="17">
    <source>
        <dbReference type="EMBL" id="AGF76631.1"/>
    </source>
</evidence>
<dbReference type="InterPro" id="IPR027057">
    <property type="entry name" value="CAXX_Prtase_1"/>
</dbReference>
<dbReference type="GO" id="GO:0071586">
    <property type="term" value="P:CAAX-box protein processing"/>
    <property type="evidence" value="ECO:0007669"/>
    <property type="project" value="InterPro"/>
</dbReference>
<dbReference type="CDD" id="cd07343">
    <property type="entry name" value="M48A_Zmpste24p_like"/>
    <property type="match status" value="1"/>
</dbReference>
<comment type="subcellular location">
    <subcellularLocation>
        <location evidence="1">Endoplasmic reticulum membrane</location>
        <topology evidence="1">Multi-pass membrane protein</topology>
    </subcellularLocation>
</comment>
<comment type="cofactor">
    <cofactor evidence="12 13">
        <name>Zn(2+)</name>
        <dbReference type="ChEBI" id="CHEBI:29105"/>
    </cofactor>
    <text evidence="12 13">Binds 1 zinc ion per subunit.</text>
</comment>
<feature type="transmembrane region" description="Helical" evidence="14">
    <location>
        <begin position="173"/>
        <end position="197"/>
    </location>
</feature>
<keyword evidence="5 13" id="KW-0378">Hydrolase</keyword>
<dbReference type="PATRIC" id="fig|1167006.5.peg.43"/>
<evidence type="ECO:0000256" key="4">
    <source>
        <dbReference type="ARBA" id="ARBA00022723"/>
    </source>
</evidence>
<evidence type="ECO:0000256" key="12">
    <source>
        <dbReference type="PIRSR" id="PIRSR627057-2"/>
    </source>
</evidence>
<dbReference type="RefSeq" id="WP_015402330.1">
    <property type="nucleotide sequence ID" value="NC_020304.1"/>
</dbReference>
<dbReference type="InterPro" id="IPR001915">
    <property type="entry name" value="Peptidase_M48"/>
</dbReference>
<keyword evidence="10 14" id="KW-0472">Membrane</keyword>
<keyword evidence="9 13" id="KW-0482">Metalloprotease</keyword>
<feature type="transmembrane region" description="Helical" evidence="14">
    <location>
        <begin position="286"/>
        <end position="308"/>
    </location>
</feature>
<evidence type="ECO:0000256" key="1">
    <source>
        <dbReference type="ARBA" id="ARBA00004477"/>
    </source>
</evidence>
<feature type="transmembrane region" description="Helical" evidence="14">
    <location>
        <begin position="328"/>
        <end position="349"/>
    </location>
</feature>
<feature type="transmembrane region" description="Helical" evidence="14">
    <location>
        <begin position="62"/>
        <end position="83"/>
    </location>
</feature>
<evidence type="ECO:0000313" key="18">
    <source>
        <dbReference type="Proteomes" id="UP000011721"/>
    </source>
</evidence>
<dbReference type="Pfam" id="PF16491">
    <property type="entry name" value="Peptidase_M48_N"/>
    <property type="match status" value="1"/>
</dbReference>
<gene>
    <name evidence="17" type="ordered locus">UWK_00043</name>
</gene>
<evidence type="ECO:0000256" key="2">
    <source>
        <dbReference type="ARBA" id="ARBA00022670"/>
    </source>
</evidence>
<dbReference type="AlphaFoldDB" id="M1PJF6"/>
<reference evidence="18" key="1">
    <citation type="journal article" date="2013" name="Stand. Genomic Sci.">
        <title>Complete genome sequence of Desulfocapsa sulfexigens, a marine deltaproteobacterium specialized in disproportionating inorganic sulfur compounds.</title>
        <authorList>
            <person name="Finster K.W."/>
            <person name="Kjeldsen K.U."/>
            <person name="Kube M."/>
            <person name="Reinhardt R."/>
            <person name="Mussmann M."/>
            <person name="Amann R."/>
            <person name="Schreiber L."/>
        </authorList>
    </citation>
    <scope>NUCLEOTIDE SEQUENCE [LARGE SCALE GENOMIC DNA]</scope>
    <source>
        <strain evidence="18">DSM 10523 / SB164P1</strain>
    </source>
</reference>
<keyword evidence="7 12" id="KW-0862">Zinc</keyword>
<feature type="domain" description="Peptidase M48" evidence="15">
    <location>
        <begin position="206"/>
        <end position="411"/>
    </location>
</feature>
<dbReference type="STRING" id="1167006.UWK_00043"/>
<keyword evidence="4 12" id="KW-0479">Metal-binding</keyword>
<keyword evidence="3 14" id="KW-0812">Transmembrane</keyword>
<dbReference type="KEGG" id="dsf:UWK_00043"/>
<feature type="active site" evidence="11">
    <location>
        <position position="277"/>
    </location>
</feature>
<keyword evidence="2 13" id="KW-0645">Protease</keyword>
<organism evidence="17 18">
    <name type="scientific">Desulfocapsa sulfexigens (strain DSM 10523 / SB164P1)</name>
    <dbReference type="NCBI Taxonomy" id="1167006"/>
    <lineage>
        <taxon>Bacteria</taxon>
        <taxon>Pseudomonadati</taxon>
        <taxon>Thermodesulfobacteriota</taxon>
        <taxon>Desulfobulbia</taxon>
        <taxon>Desulfobulbales</taxon>
        <taxon>Desulfocapsaceae</taxon>
        <taxon>Desulfocapsa</taxon>
    </lineage>
</organism>
<evidence type="ECO:0000256" key="14">
    <source>
        <dbReference type="SAM" id="Phobius"/>
    </source>
</evidence>
<feature type="domain" description="CAAX prenyl protease 1 N-terminal" evidence="16">
    <location>
        <begin position="29"/>
        <end position="203"/>
    </location>
</feature>
<evidence type="ECO:0000259" key="15">
    <source>
        <dbReference type="Pfam" id="PF01435"/>
    </source>
</evidence>
<feature type="binding site" evidence="12">
    <location>
        <position position="280"/>
    </location>
    <ligand>
        <name>Zn(2+)</name>
        <dbReference type="ChEBI" id="CHEBI:29105"/>
        <note>catalytic</note>
    </ligand>
</feature>
<dbReference type="Pfam" id="PF01435">
    <property type="entry name" value="Peptidase_M48"/>
    <property type="match status" value="1"/>
</dbReference>
<evidence type="ECO:0000256" key="13">
    <source>
        <dbReference type="RuleBase" id="RU003983"/>
    </source>
</evidence>
<feature type="binding site" evidence="12">
    <location>
        <position position="354"/>
    </location>
    <ligand>
        <name>Zn(2+)</name>
        <dbReference type="ChEBI" id="CHEBI:29105"/>
        <note>catalytic</note>
    </ligand>
</feature>
<name>M1PJF6_DESSD</name>
<evidence type="ECO:0000259" key="16">
    <source>
        <dbReference type="Pfam" id="PF16491"/>
    </source>
</evidence>
<protein>
    <submittedName>
        <fullName evidence="17">Zn-dependent protease with chaperone function</fullName>
    </submittedName>
</protein>
<dbReference type="EMBL" id="CP003985">
    <property type="protein sequence ID" value="AGF76631.1"/>
    <property type="molecule type" value="Genomic_DNA"/>
</dbReference>